<dbReference type="Proteomes" id="UP000053237">
    <property type="component" value="Unassembled WGS sequence"/>
</dbReference>
<accession>A0A024FVW7</accession>
<sequence>MRDTTDGNVESADAIERIRLNDGSGIIMEMIENKEDPREDKRRMNTIASNGFYTYFYVYLSFVFVYLNGIPCGELLINYSQSQHSCNERDGSSLGILIQ</sequence>
<evidence type="ECO:0000313" key="2">
    <source>
        <dbReference type="EMBL" id="CCI11275.1"/>
    </source>
</evidence>
<dbReference type="EMBL" id="CAIX01000900">
    <property type="protein sequence ID" value="CCI11275.1"/>
    <property type="molecule type" value="Genomic_DNA"/>
</dbReference>
<organism evidence="2 3">
    <name type="scientific">Albugo candida</name>
    <dbReference type="NCBI Taxonomy" id="65357"/>
    <lineage>
        <taxon>Eukaryota</taxon>
        <taxon>Sar</taxon>
        <taxon>Stramenopiles</taxon>
        <taxon>Oomycota</taxon>
        <taxon>Peronosporomycetes</taxon>
        <taxon>Albuginales</taxon>
        <taxon>Albuginaceae</taxon>
        <taxon>Albugo</taxon>
    </lineage>
</organism>
<reference evidence="2 3" key="1">
    <citation type="submission" date="2012-05" db="EMBL/GenBank/DDBJ databases">
        <title>Recombination and specialization in a pathogen metapopulation.</title>
        <authorList>
            <person name="Gardiner A."/>
            <person name="Kemen E."/>
            <person name="Schultz-Larsen T."/>
            <person name="MacLean D."/>
            <person name="Van Oosterhout C."/>
            <person name="Jones J.D.G."/>
        </authorList>
    </citation>
    <scope>NUCLEOTIDE SEQUENCE [LARGE SCALE GENOMIC DNA]</scope>
    <source>
        <strain evidence="2 3">Ac Nc2</strain>
    </source>
</reference>
<name>A0A024FVW7_9STRA</name>
<dbReference type="AlphaFoldDB" id="A0A024FVW7"/>
<evidence type="ECO:0000256" key="1">
    <source>
        <dbReference type="SAM" id="Phobius"/>
    </source>
</evidence>
<feature type="transmembrane region" description="Helical" evidence="1">
    <location>
        <begin position="47"/>
        <end position="67"/>
    </location>
</feature>
<gene>
    <name evidence="2" type="ORF">BN9_126820</name>
</gene>
<comment type="caution">
    <text evidence="2">The sequence shown here is derived from an EMBL/GenBank/DDBJ whole genome shotgun (WGS) entry which is preliminary data.</text>
</comment>
<keyword evidence="3" id="KW-1185">Reference proteome</keyword>
<keyword evidence="1" id="KW-0472">Membrane</keyword>
<keyword evidence="1" id="KW-1133">Transmembrane helix</keyword>
<keyword evidence="1" id="KW-0812">Transmembrane</keyword>
<protein>
    <submittedName>
        <fullName evidence="2">Uncharacterized protein</fullName>
    </submittedName>
</protein>
<evidence type="ECO:0000313" key="3">
    <source>
        <dbReference type="Proteomes" id="UP000053237"/>
    </source>
</evidence>
<dbReference type="InParanoid" id="A0A024FVW7"/>
<proteinExistence type="predicted"/>